<dbReference type="Proteomes" id="UP000013456">
    <property type="component" value="Chromosome 14"/>
</dbReference>
<feature type="signal peptide" evidence="1">
    <location>
        <begin position="1"/>
        <end position="21"/>
    </location>
</feature>
<feature type="domain" description="UPAR/Ly6" evidence="2">
    <location>
        <begin position="49"/>
        <end position="127"/>
    </location>
</feature>
<dbReference type="CDD" id="cd23577">
    <property type="entry name" value="TFP_LU_ECD_PATE1"/>
    <property type="match status" value="1"/>
</dbReference>
<sequence>MDKSLLLELPILLCCFRAAVSGSLFKRKFADSEIATVEAEFPCQVTEIVQCRMCHLQFPGENCSRGRGICTAGTEEACMVGRISKRDGSPWLTFKDCLKNCADVKGIKWSVYFVSFSCCRSHDLCNEDL</sequence>
<accession>G7NCX2</accession>
<evidence type="ECO:0000256" key="1">
    <source>
        <dbReference type="SAM" id="SignalP"/>
    </source>
</evidence>
<feature type="chain" id="PRO_5003500781" description="UPAR/Ly6 domain-containing protein" evidence="1">
    <location>
        <begin position="22"/>
        <end position="129"/>
    </location>
</feature>
<protein>
    <recommendedName>
        <fullName evidence="2">UPAR/Ly6 domain-containing protein</fullName>
    </recommendedName>
</protein>
<gene>
    <name evidence="3" type="ORF">EGK_07063</name>
</gene>
<name>G7NCX2_MACMU</name>
<evidence type="ECO:0000259" key="2">
    <source>
        <dbReference type="Pfam" id="PF00021"/>
    </source>
</evidence>
<dbReference type="InterPro" id="IPR016054">
    <property type="entry name" value="LY6_UPA_recep-like"/>
</dbReference>
<dbReference type="EMBL" id="CM001266">
    <property type="protein sequence ID" value="EHH23575.1"/>
    <property type="molecule type" value="Genomic_DNA"/>
</dbReference>
<keyword evidence="1" id="KW-0732">Signal</keyword>
<reference evidence="3" key="1">
    <citation type="journal article" date="2011" name="Nat. Biotechnol.">
        <title>Genome sequencing and comparison of two nonhuman primate animal models, the cynomolgus and Chinese rhesus macaques.</title>
        <authorList>
            <person name="Yan G."/>
            <person name="Zhang G."/>
            <person name="Fang X."/>
            <person name="Zhang Y."/>
            <person name="Li C."/>
            <person name="Ling F."/>
            <person name="Cooper D.N."/>
            <person name="Li Q."/>
            <person name="Li Y."/>
            <person name="van Gool A.J."/>
            <person name="Du H."/>
            <person name="Chen J."/>
            <person name="Chen R."/>
            <person name="Zhang P."/>
            <person name="Huang Z."/>
            <person name="Thompson J.R."/>
            <person name="Meng Y."/>
            <person name="Bai Y."/>
            <person name="Wang J."/>
            <person name="Zhuo M."/>
            <person name="Wang T."/>
            <person name="Huang Y."/>
            <person name="Wei L."/>
            <person name="Li J."/>
            <person name="Wang Z."/>
            <person name="Hu H."/>
            <person name="Yang P."/>
            <person name="Le L."/>
            <person name="Stenson P.D."/>
            <person name="Li B."/>
            <person name="Liu X."/>
            <person name="Ball E.V."/>
            <person name="An N."/>
            <person name="Huang Q."/>
            <person name="Zhang Y."/>
            <person name="Fan W."/>
            <person name="Zhang X."/>
            <person name="Li Y."/>
            <person name="Wang W."/>
            <person name="Katze M.G."/>
            <person name="Su B."/>
            <person name="Nielsen R."/>
            <person name="Yang H."/>
            <person name="Wang J."/>
            <person name="Wang X."/>
            <person name="Wang J."/>
        </authorList>
    </citation>
    <scope>NUCLEOTIDE SEQUENCE [LARGE SCALE GENOMIC DNA]</scope>
    <source>
        <strain evidence="3">CR-5</strain>
    </source>
</reference>
<organism evidence="3">
    <name type="scientific">Macaca mulatta</name>
    <name type="common">Rhesus macaque</name>
    <dbReference type="NCBI Taxonomy" id="9544"/>
    <lineage>
        <taxon>Eukaryota</taxon>
        <taxon>Metazoa</taxon>
        <taxon>Chordata</taxon>
        <taxon>Craniata</taxon>
        <taxon>Vertebrata</taxon>
        <taxon>Euteleostomi</taxon>
        <taxon>Mammalia</taxon>
        <taxon>Eutheria</taxon>
        <taxon>Euarchontoglires</taxon>
        <taxon>Primates</taxon>
        <taxon>Haplorrhini</taxon>
        <taxon>Catarrhini</taxon>
        <taxon>Cercopithecidae</taxon>
        <taxon>Cercopithecinae</taxon>
        <taxon>Macaca</taxon>
    </lineage>
</organism>
<evidence type="ECO:0000313" key="3">
    <source>
        <dbReference type="EMBL" id="EHH23575.1"/>
    </source>
</evidence>
<dbReference type="AlphaFoldDB" id="G7NCX2"/>
<dbReference type="Pfam" id="PF00021">
    <property type="entry name" value="UPAR_LY6"/>
    <property type="match status" value="1"/>
</dbReference>
<proteinExistence type="predicted"/>